<accession>A0A1T4K074</accession>
<name>A0A1T4K074_9FIRM</name>
<dbReference type="Proteomes" id="UP000196365">
    <property type="component" value="Unassembled WGS sequence"/>
</dbReference>
<dbReference type="Pfam" id="PF11385">
    <property type="entry name" value="DUF3189"/>
    <property type="match status" value="1"/>
</dbReference>
<protein>
    <recommendedName>
        <fullName evidence="3">DUF3189 domain-containing protein</fullName>
    </recommendedName>
</protein>
<gene>
    <name evidence="1" type="ORF">SAMN02745973_00253</name>
</gene>
<dbReference type="EMBL" id="FUWV01000001">
    <property type="protein sequence ID" value="SJZ35779.1"/>
    <property type="molecule type" value="Genomic_DNA"/>
</dbReference>
<evidence type="ECO:0000313" key="2">
    <source>
        <dbReference type="Proteomes" id="UP000196365"/>
    </source>
</evidence>
<dbReference type="OrthoDB" id="1680616at2"/>
<sequence length="155" mass="17641">MKVVYYCYGGAHSSVIASSIHVGMLPINRIPTAKEILAIPYFDITPNDKIGSLLYMGIDSWGNEIYCMGWGIYKNDILSLIFLLTNEEDNFIFDHTIFVDALPVANQWIKLGGLLSRRLGLVKIGRPLVIKGVQRRYFHFIKLVETVKAHNIRKQ</sequence>
<dbReference type="AlphaFoldDB" id="A0A1T4K074"/>
<proteinExistence type="predicted"/>
<evidence type="ECO:0008006" key="3">
    <source>
        <dbReference type="Google" id="ProtNLM"/>
    </source>
</evidence>
<evidence type="ECO:0000313" key="1">
    <source>
        <dbReference type="EMBL" id="SJZ35779.1"/>
    </source>
</evidence>
<organism evidence="1 2">
    <name type="scientific">Garciella nitratireducens DSM 15102</name>
    <dbReference type="NCBI Taxonomy" id="1121911"/>
    <lineage>
        <taxon>Bacteria</taxon>
        <taxon>Bacillati</taxon>
        <taxon>Bacillota</taxon>
        <taxon>Clostridia</taxon>
        <taxon>Eubacteriales</taxon>
        <taxon>Eubacteriaceae</taxon>
        <taxon>Garciella</taxon>
    </lineage>
</organism>
<reference evidence="1 2" key="1">
    <citation type="submission" date="2017-02" db="EMBL/GenBank/DDBJ databases">
        <authorList>
            <person name="Peterson S.W."/>
        </authorList>
    </citation>
    <scope>NUCLEOTIDE SEQUENCE [LARGE SCALE GENOMIC DNA]</scope>
    <source>
        <strain evidence="1 2">DSM 15102</strain>
    </source>
</reference>
<dbReference type="InterPro" id="IPR021525">
    <property type="entry name" value="DUF3189"/>
</dbReference>
<keyword evidence="2" id="KW-1185">Reference proteome</keyword>